<dbReference type="RefSeq" id="XP_032817593.1">
    <property type="nucleotide sequence ID" value="XM_032961702.1"/>
</dbReference>
<dbReference type="GO" id="GO:0003729">
    <property type="term" value="F:mRNA binding"/>
    <property type="evidence" value="ECO:0007669"/>
    <property type="project" value="TreeGrafter"/>
</dbReference>
<dbReference type="SUPFAM" id="SSF54791">
    <property type="entry name" value="Eukaryotic type KH-domain (KH-domain type I)"/>
    <property type="match status" value="1"/>
</dbReference>
<proteinExistence type="predicted"/>
<name>A0AAJ7TJ67_PETMA</name>
<evidence type="ECO:0000256" key="2">
    <source>
        <dbReference type="SAM" id="MobiDB-lite"/>
    </source>
</evidence>
<keyword evidence="1" id="KW-0694">RNA-binding</keyword>
<dbReference type="PANTHER" id="PTHR11208">
    <property type="entry name" value="RNA-BINDING PROTEIN RELATED"/>
    <property type="match status" value="1"/>
</dbReference>
<dbReference type="SMART" id="SM00322">
    <property type="entry name" value="KH"/>
    <property type="match status" value="1"/>
</dbReference>
<dbReference type="Gene3D" id="3.30.1370.10">
    <property type="entry name" value="K Homology domain, type 1"/>
    <property type="match status" value="1"/>
</dbReference>
<dbReference type="InterPro" id="IPR036612">
    <property type="entry name" value="KH_dom_type_1_sf"/>
</dbReference>
<evidence type="ECO:0000256" key="1">
    <source>
        <dbReference type="ARBA" id="ARBA00022884"/>
    </source>
</evidence>
<evidence type="ECO:0000259" key="3">
    <source>
        <dbReference type="SMART" id="SM00322"/>
    </source>
</evidence>
<sequence>MAQLPQLEAEREALGSGFVHAARLLQRAEIDRVQNGAAAAVAAAVTTTATTATTAMPPVTAAPTGDEDRRYRDVVSNQNMKLCEKVLIPVKQHPKFNFVGKLLGPQGNSLKRLQAETGTKMSILGKGCMRDKAKEEELRRGGEAKYAPLQERLHVLIEVFAPPGDAYARMGHALQEVKKFLVPDYNDEIRLEQLRELTFLNGSAESPAMPPRARGGAAPKGGCAPPPARGVHPVPPALPPAARGLGNAPRLRAALVPRGAALPGRGAVPPPRPGIARPPHHGRPAPRVPPPPPLPPRAAAAHVPDPYAEYAYSDGYDASYEDSAFDGYESDYASGSQSALDYYEYDTCTREEAYHTYDEEDWSETGNRMKAQAVRTPKGAYREHPYSRY</sequence>
<feature type="compositionally biased region" description="Pro residues" evidence="2">
    <location>
        <begin position="224"/>
        <end position="239"/>
    </location>
</feature>
<dbReference type="AlphaFoldDB" id="A0AAJ7TJ67"/>
<dbReference type="Proteomes" id="UP001318040">
    <property type="component" value="Chromosome 27"/>
</dbReference>
<accession>A0AAJ7TJ67</accession>
<gene>
    <name evidence="5" type="primary">LOC116946620</name>
</gene>
<feature type="region of interest" description="Disordered" evidence="2">
    <location>
        <begin position="261"/>
        <end position="300"/>
    </location>
</feature>
<dbReference type="GO" id="GO:0005634">
    <property type="term" value="C:nucleus"/>
    <property type="evidence" value="ECO:0007669"/>
    <property type="project" value="TreeGrafter"/>
</dbReference>
<organism evidence="4 5">
    <name type="scientific">Petromyzon marinus</name>
    <name type="common">Sea lamprey</name>
    <dbReference type="NCBI Taxonomy" id="7757"/>
    <lineage>
        <taxon>Eukaryota</taxon>
        <taxon>Metazoa</taxon>
        <taxon>Chordata</taxon>
        <taxon>Craniata</taxon>
        <taxon>Vertebrata</taxon>
        <taxon>Cyclostomata</taxon>
        <taxon>Hyperoartia</taxon>
        <taxon>Petromyzontiformes</taxon>
        <taxon>Petromyzontidae</taxon>
        <taxon>Petromyzon</taxon>
    </lineage>
</organism>
<dbReference type="KEGG" id="pmrn:116946620"/>
<feature type="compositionally biased region" description="Low complexity" evidence="2">
    <location>
        <begin position="211"/>
        <end position="223"/>
    </location>
</feature>
<feature type="region of interest" description="Disordered" evidence="2">
    <location>
        <begin position="361"/>
        <end position="389"/>
    </location>
</feature>
<dbReference type="InterPro" id="IPR032335">
    <property type="entry name" value="Sam68-YY"/>
</dbReference>
<evidence type="ECO:0000313" key="4">
    <source>
        <dbReference type="Proteomes" id="UP001318040"/>
    </source>
</evidence>
<dbReference type="InterPro" id="IPR045071">
    <property type="entry name" value="BBP-like"/>
</dbReference>
<dbReference type="PANTHER" id="PTHR11208:SF42">
    <property type="entry name" value="QUAKING RELATED 54B, ISOFORM E"/>
    <property type="match status" value="1"/>
</dbReference>
<protein>
    <submittedName>
        <fullName evidence="5">KH domain-containing, RNA-binding, signal transduction-associated protein 2-like isoform X1</fullName>
    </submittedName>
</protein>
<dbReference type="Pfam" id="PF22675">
    <property type="entry name" value="KH-I_KHDC4-BBP"/>
    <property type="match status" value="1"/>
</dbReference>
<dbReference type="CDD" id="cd22384">
    <property type="entry name" value="KH-I_KHDRBS"/>
    <property type="match status" value="1"/>
</dbReference>
<evidence type="ECO:0000313" key="5">
    <source>
        <dbReference type="RefSeq" id="XP_032817593.1"/>
    </source>
</evidence>
<feature type="compositionally biased region" description="Pro residues" evidence="2">
    <location>
        <begin position="286"/>
        <end position="296"/>
    </location>
</feature>
<feature type="region of interest" description="Disordered" evidence="2">
    <location>
        <begin position="202"/>
        <end position="245"/>
    </location>
</feature>
<dbReference type="InterPro" id="IPR055256">
    <property type="entry name" value="KH_1_KHDC4/BBP-like"/>
</dbReference>
<reference evidence="5" key="1">
    <citation type="submission" date="2025-08" db="UniProtKB">
        <authorList>
            <consortium name="RefSeq"/>
        </authorList>
    </citation>
    <scope>IDENTIFICATION</scope>
    <source>
        <tissue evidence="5">Sperm</tissue>
    </source>
</reference>
<dbReference type="Pfam" id="PF16568">
    <property type="entry name" value="Sam68-YY"/>
    <property type="match status" value="1"/>
</dbReference>
<keyword evidence="4" id="KW-1185">Reference proteome</keyword>
<feature type="domain" description="K Homology" evidence="3">
    <location>
        <begin position="80"/>
        <end position="178"/>
    </location>
</feature>
<feature type="compositionally biased region" description="Basic and acidic residues" evidence="2">
    <location>
        <begin position="380"/>
        <end position="389"/>
    </location>
</feature>
<dbReference type="InterPro" id="IPR004087">
    <property type="entry name" value="KH_dom"/>
</dbReference>
<dbReference type="GO" id="GO:0000381">
    <property type="term" value="P:regulation of alternative mRNA splicing, via spliceosome"/>
    <property type="evidence" value="ECO:0007669"/>
    <property type="project" value="TreeGrafter"/>
</dbReference>